<dbReference type="Proteomes" id="UP001439008">
    <property type="component" value="Unassembled WGS sequence"/>
</dbReference>
<evidence type="ECO:0000313" key="1">
    <source>
        <dbReference type="EMBL" id="MES1919612.1"/>
    </source>
</evidence>
<evidence type="ECO:0000313" key="2">
    <source>
        <dbReference type="Proteomes" id="UP001439008"/>
    </source>
</evidence>
<accession>A0ABV2AK32</accession>
<gene>
    <name evidence="1" type="ORF">MHBO_001412</name>
</gene>
<dbReference type="EMBL" id="JBDODL010000340">
    <property type="protein sequence ID" value="MES1919612.1"/>
    <property type="molecule type" value="Genomic_DNA"/>
</dbReference>
<name>A0ABV2AK32_9EUKA</name>
<protein>
    <submittedName>
        <fullName evidence="1">Uncharacterized protein</fullName>
    </submittedName>
</protein>
<keyword evidence="2" id="KW-1185">Reference proteome</keyword>
<reference evidence="1 2" key="1">
    <citation type="journal article" date="2024" name="BMC Biol.">
        <title>Comparative genomics of Ascetosporea gives new insight into the evolutionary basis for animal parasitism in Rhizaria.</title>
        <authorList>
            <person name="Hiltunen Thoren M."/>
            <person name="Onut-Brannstrom I."/>
            <person name="Alfjorden A."/>
            <person name="Peckova H."/>
            <person name="Swords F."/>
            <person name="Hooper C."/>
            <person name="Holzer A.S."/>
            <person name="Bass D."/>
            <person name="Burki F."/>
        </authorList>
    </citation>
    <scope>NUCLEOTIDE SEQUENCE [LARGE SCALE GENOMIC DNA]</scope>
    <source>
        <strain evidence="1">20-A016</strain>
    </source>
</reference>
<sequence>MDPTLRAYKYYLKSCLLRFGNNPQILNQLVFNARNLIVKNIKTTDIEKIKKIRKELIDSADFIRKNVAKIYDKDSKRVFKIDPQHTGVRVLKDGEKEDFCTGACICKPKK</sequence>
<proteinExistence type="predicted"/>
<organism evidence="1 2">
    <name type="scientific">Bonamia ostreae</name>
    <dbReference type="NCBI Taxonomy" id="126728"/>
    <lineage>
        <taxon>Eukaryota</taxon>
        <taxon>Sar</taxon>
        <taxon>Rhizaria</taxon>
        <taxon>Endomyxa</taxon>
        <taxon>Ascetosporea</taxon>
        <taxon>Haplosporida</taxon>
        <taxon>Bonamia</taxon>
    </lineage>
</organism>
<comment type="caution">
    <text evidence="1">The sequence shown here is derived from an EMBL/GenBank/DDBJ whole genome shotgun (WGS) entry which is preliminary data.</text>
</comment>